<dbReference type="VEuPathDB" id="MicrosporidiaDB:TUBRATIS_009520"/>
<gene>
    <name evidence="2" type="ORF">TUBRATIS_009520</name>
</gene>
<feature type="transmembrane region" description="Helical" evidence="1">
    <location>
        <begin position="100"/>
        <end position="120"/>
    </location>
</feature>
<feature type="transmembrane region" description="Helical" evidence="1">
    <location>
        <begin position="140"/>
        <end position="165"/>
    </location>
</feature>
<name>A0A437AN61_9MICR</name>
<proteinExistence type="predicted"/>
<feature type="transmembrane region" description="Helical" evidence="1">
    <location>
        <begin position="177"/>
        <end position="197"/>
    </location>
</feature>
<dbReference type="EMBL" id="RCSS01000194">
    <property type="protein sequence ID" value="RVD92533.1"/>
    <property type="molecule type" value="Genomic_DNA"/>
</dbReference>
<keyword evidence="1" id="KW-0472">Membrane</keyword>
<reference evidence="2 3" key="1">
    <citation type="submission" date="2018-10" db="EMBL/GenBank/DDBJ databases">
        <title>Draft genome sequence of the microsporidian Tubulinosema ratisbonensis.</title>
        <authorList>
            <person name="Polonais V."/>
            <person name="Peyretaillade E."/>
            <person name="Niehus S."/>
            <person name="Wawrzyniak I."/>
            <person name="Franchet A."/>
            <person name="Gaspin C."/>
            <person name="Reichstadt M."/>
            <person name="Belser C."/>
            <person name="Labadie K."/>
            <person name="Delbac F."/>
            <person name="Ferrandon D."/>
        </authorList>
    </citation>
    <scope>NUCLEOTIDE SEQUENCE [LARGE SCALE GENOMIC DNA]</scope>
    <source>
        <strain evidence="2 3">Franzen</strain>
    </source>
</reference>
<comment type="caution">
    <text evidence="2">The sequence shown here is derived from an EMBL/GenBank/DDBJ whole genome shotgun (WGS) entry which is preliminary data.</text>
</comment>
<accession>A0A437AN61</accession>
<feature type="transmembrane region" description="Helical" evidence="1">
    <location>
        <begin position="64"/>
        <end position="79"/>
    </location>
</feature>
<evidence type="ECO:0000313" key="2">
    <source>
        <dbReference type="EMBL" id="RVD92533.1"/>
    </source>
</evidence>
<sequence>MLNYEHTNKNLSLSELPRIMDSQQSYPERILIKIKEYLDYFVECLVSIYFGFFVSKALTKQNNLLPIFLVLLSLTLKILKNQSKYFHSNLRKTINLSINLLYLLSNLVFLLENLIFYKRILGLIFSNEVNNKINQTYDKLSQIIFCMIYGIIITFCLLMLVFYNLIRIFEYMRRGGLFFVLWIFWLTVNEFVDVLLTNFYDSYSRYLFCLIGCYVVFESKKFYRNLLYNTNPKSFFQILSQILKLIFVLFVLWRMRLEKLGYFLEGNINFKDYIFDINFYYKRDNVSEEGLIN</sequence>
<protein>
    <recommendedName>
        <fullName evidence="4">Transmembrane protein</fullName>
    </recommendedName>
</protein>
<feature type="transmembrane region" description="Helical" evidence="1">
    <location>
        <begin position="235"/>
        <end position="253"/>
    </location>
</feature>
<dbReference type="AlphaFoldDB" id="A0A437AN61"/>
<evidence type="ECO:0008006" key="4">
    <source>
        <dbReference type="Google" id="ProtNLM"/>
    </source>
</evidence>
<dbReference type="Proteomes" id="UP000282876">
    <property type="component" value="Unassembled WGS sequence"/>
</dbReference>
<evidence type="ECO:0000313" key="3">
    <source>
        <dbReference type="Proteomes" id="UP000282876"/>
    </source>
</evidence>
<organism evidence="2 3">
    <name type="scientific">Tubulinosema ratisbonensis</name>
    <dbReference type="NCBI Taxonomy" id="291195"/>
    <lineage>
        <taxon>Eukaryota</taxon>
        <taxon>Fungi</taxon>
        <taxon>Fungi incertae sedis</taxon>
        <taxon>Microsporidia</taxon>
        <taxon>Tubulinosematoidea</taxon>
        <taxon>Tubulinosematidae</taxon>
        <taxon>Tubulinosema</taxon>
    </lineage>
</organism>
<keyword evidence="1" id="KW-1133">Transmembrane helix</keyword>
<keyword evidence="3" id="KW-1185">Reference proteome</keyword>
<evidence type="ECO:0000256" key="1">
    <source>
        <dbReference type="SAM" id="Phobius"/>
    </source>
</evidence>
<feature type="transmembrane region" description="Helical" evidence="1">
    <location>
        <begin position="37"/>
        <end position="58"/>
    </location>
</feature>
<keyword evidence="1" id="KW-0812">Transmembrane</keyword>